<sequence length="508" mass="55751">MHRFVPVPSILLPGLLASAILAFLQIHLCMDPILKNALLLQEQGILTIPHGAAIQTLSGAGAGFSAALLFVLSLGAGLTLASFALAFASRRLVPDQRYILFPSFALWAGLLFFVNQDGPVLFPSLWVLIIPAITWKSTLKHLPESSIREPFFHKPMHLVPLIILTLAALPMLSKGMFLDIRDSLLFSTRAGLAVSDAYYQHTLPAAEVIKPIAARQLKLYQAAPAFSEETIYHLKAQGWHPAGPGTRPHVRISEQNSLLTVSGSEITKTRLFRPDFESAPGHSLDKATLTGDRLKGFRSLILYCLIPGFPLLLYTFVFSSLRCILAWIFDRPAASLLASGICLATGLFMLVPIHYLGKTERGPQDTGTLNSYLVSEKKSQRLHAMRSAAKGKRLQTSKEILETYLSHGNPAERYWTTAYLGARPSETNWPLLLQALKDPQINVVCKAVESLSLAGPALNRSREAQQAILETLQTSSHPYIQWYAFRALKRLGPLPGISSTGSLPLTLP</sequence>
<name>A0A562RTC1_9BACT</name>
<dbReference type="SUPFAM" id="SSF48371">
    <property type="entry name" value="ARM repeat"/>
    <property type="match status" value="1"/>
</dbReference>
<dbReference type="InterPro" id="IPR011989">
    <property type="entry name" value="ARM-like"/>
</dbReference>
<proteinExistence type="predicted"/>
<reference evidence="2 3" key="1">
    <citation type="submission" date="2019-07" db="EMBL/GenBank/DDBJ databases">
        <title>Genome sequencing of 100 strains of the haloalkaliphilic chemolithoautotrophic sulfur-oxidizing bacterium Thioalkalivibrio.</title>
        <authorList>
            <person name="Muyzer G."/>
        </authorList>
    </citation>
    <scope>NUCLEOTIDE SEQUENCE [LARGE SCALE GENOMIC DNA]</scope>
    <source>
        <strain evidence="2 3">ASO4-4</strain>
    </source>
</reference>
<dbReference type="EMBL" id="VLLC01000012">
    <property type="protein sequence ID" value="TWI71824.1"/>
    <property type="molecule type" value="Genomic_DNA"/>
</dbReference>
<feature type="transmembrane region" description="Helical" evidence="1">
    <location>
        <begin position="333"/>
        <end position="356"/>
    </location>
</feature>
<evidence type="ECO:0008006" key="4">
    <source>
        <dbReference type="Google" id="ProtNLM"/>
    </source>
</evidence>
<comment type="caution">
    <text evidence="2">The sequence shown here is derived from an EMBL/GenBank/DDBJ whole genome shotgun (WGS) entry which is preliminary data.</text>
</comment>
<keyword evidence="1" id="KW-0472">Membrane</keyword>
<dbReference type="Proteomes" id="UP000318307">
    <property type="component" value="Unassembled WGS sequence"/>
</dbReference>
<feature type="transmembrane region" description="Helical" evidence="1">
    <location>
        <begin position="7"/>
        <end position="28"/>
    </location>
</feature>
<protein>
    <recommendedName>
        <fullName evidence="4">HEAT repeat protein</fullName>
    </recommendedName>
</protein>
<accession>A0A562RTC1</accession>
<dbReference type="Gene3D" id="1.25.10.10">
    <property type="entry name" value="Leucine-rich Repeat Variant"/>
    <property type="match status" value="1"/>
</dbReference>
<keyword evidence="3" id="KW-1185">Reference proteome</keyword>
<organism evidence="2 3">
    <name type="scientific">Desulfobotulus alkaliphilus</name>
    <dbReference type="NCBI Taxonomy" id="622671"/>
    <lineage>
        <taxon>Bacteria</taxon>
        <taxon>Pseudomonadati</taxon>
        <taxon>Thermodesulfobacteriota</taxon>
        <taxon>Desulfobacteria</taxon>
        <taxon>Desulfobacterales</taxon>
        <taxon>Desulfobacteraceae</taxon>
        <taxon>Desulfobotulus</taxon>
    </lineage>
</organism>
<dbReference type="OrthoDB" id="5410916at2"/>
<gene>
    <name evidence="2" type="ORF">LZ24_01841</name>
</gene>
<evidence type="ECO:0000313" key="3">
    <source>
        <dbReference type="Proteomes" id="UP000318307"/>
    </source>
</evidence>
<feature type="transmembrane region" description="Helical" evidence="1">
    <location>
        <begin position="158"/>
        <end position="177"/>
    </location>
</feature>
<dbReference type="InterPro" id="IPR016024">
    <property type="entry name" value="ARM-type_fold"/>
</dbReference>
<dbReference type="RefSeq" id="WP_144684739.1">
    <property type="nucleotide sequence ID" value="NZ_VLLC01000012.1"/>
</dbReference>
<keyword evidence="1" id="KW-0812">Transmembrane</keyword>
<evidence type="ECO:0000256" key="1">
    <source>
        <dbReference type="SAM" id="Phobius"/>
    </source>
</evidence>
<evidence type="ECO:0000313" key="2">
    <source>
        <dbReference type="EMBL" id="TWI71824.1"/>
    </source>
</evidence>
<feature type="transmembrane region" description="Helical" evidence="1">
    <location>
        <begin position="300"/>
        <end position="321"/>
    </location>
</feature>
<dbReference type="AlphaFoldDB" id="A0A562RTC1"/>
<feature type="transmembrane region" description="Helical" evidence="1">
    <location>
        <begin position="98"/>
        <end position="114"/>
    </location>
</feature>
<keyword evidence="1" id="KW-1133">Transmembrane helix</keyword>
<feature type="transmembrane region" description="Helical" evidence="1">
    <location>
        <begin position="64"/>
        <end position="86"/>
    </location>
</feature>